<keyword evidence="5 7" id="KW-1133">Transmembrane helix</keyword>
<evidence type="ECO:0000256" key="5">
    <source>
        <dbReference type="ARBA" id="ARBA00022989"/>
    </source>
</evidence>
<dbReference type="Gene3D" id="1.10.3720.10">
    <property type="entry name" value="MetI-like"/>
    <property type="match status" value="1"/>
</dbReference>
<evidence type="ECO:0000259" key="8">
    <source>
        <dbReference type="PROSITE" id="PS50928"/>
    </source>
</evidence>
<keyword evidence="4 7" id="KW-0812">Transmembrane</keyword>
<reference evidence="9 10" key="1">
    <citation type="submission" date="2018-05" db="EMBL/GenBank/DDBJ databases">
        <title>Evolution of GPA BGCs.</title>
        <authorList>
            <person name="Waglechner N."/>
            <person name="Wright G.D."/>
        </authorList>
    </citation>
    <scope>NUCLEOTIDE SEQUENCE [LARGE SCALE GENOMIC DNA]</scope>
    <source>
        <strain evidence="9 10">A82846</strain>
    </source>
</reference>
<comment type="caution">
    <text evidence="9">The sequence shown here is derived from an EMBL/GenBank/DDBJ whole genome shotgun (WGS) entry which is preliminary data.</text>
</comment>
<dbReference type="PROSITE" id="PS50928">
    <property type="entry name" value="ABC_TM1"/>
    <property type="match status" value="1"/>
</dbReference>
<gene>
    <name evidence="9" type="ORF">DMH04_23575</name>
</gene>
<dbReference type="OrthoDB" id="4053402at2"/>
<comment type="subcellular location">
    <subcellularLocation>
        <location evidence="1 7">Cell membrane</location>
        <topology evidence="1 7">Multi-pass membrane protein</topology>
    </subcellularLocation>
</comment>
<keyword evidence="2 7" id="KW-0813">Transport</keyword>
<dbReference type="AlphaFoldDB" id="A0A428Z6R5"/>
<dbReference type="PANTHER" id="PTHR43227:SF8">
    <property type="entry name" value="DIACETYLCHITOBIOSE UPTAKE SYSTEM PERMEASE PROTEIN DASB"/>
    <property type="match status" value="1"/>
</dbReference>
<dbReference type="InterPro" id="IPR050809">
    <property type="entry name" value="UgpAE/MalFG_permease"/>
</dbReference>
<dbReference type="Proteomes" id="UP000287547">
    <property type="component" value="Unassembled WGS sequence"/>
</dbReference>
<feature type="transmembrane region" description="Helical" evidence="7">
    <location>
        <begin position="262"/>
        <end position="283"/>
    </location>
</feature>
<feature type="transmembrane region" description="Helical" evidence="7">
    <location>
        <begin position="72"/>
        <end position="95"/>
    </location>
</feature>
<comment type="similarity">
    <text evidence="7">Belongs to the binding-protein-dependent transport system permease family.</text>
</comment>
<accession>A0A428Z6R5</accession>
<evidence type="ECO:0000313" key="9">
    <source>
        <dbReference type="EMBL" id="RSM83125.1"/>
    </source>
</evidence>
<evidence type="ECO:0000256" key="2">
    <source>
        <dbReference type="ARBA" id="ARBA00022448"/>
    </source>
</evidence>
<evidence type="ECO:0000313" key="10">
    <source>
        <dbReference type="Proteomes" id="UP000287547"/>
    </source>
</evidence>
<dbReference type="CDD" id="cd06261">
    <property type="entry name" value="TM_PBP2"/>
    <property type="match status" value="1"/>
</dbReference>
<feature type="domain" description="ABC transmembrane type-1" evidence="8">
    <location>
        <begin position="73"/>
        <end position="283"/>
    </location>
</feature>
<evidence type="ECO:0000256" key="7">
    <source>
        <dbReference type="RuleBase" id="RU363032"/>
    </source>
</evidence>
<dbReference type="PANTHER" id="PTHR43227">
    <property type="entry name" value="BLL4140 PROTEIN"/>
    <property type="match status" value="1"/>
</dbReference>
<keyword evidence="3" id="KW-1003">Cell membrane</keyword>
<feature type="transmembrane region" description="Helical" evidence="7">
    <location>
        <begin position="107"/>
        <end position="128"/>
    </location>
</feature>
<dbReference type="GO" id="GO:0055085">
    <property type="term" value="P:transmembrane transport"/>
    <property type="evidence" value="ECO:0007669"/>
    <property type="project" value="InterPro"/>
</dbReference>
<keyword evidence="6 7" id="KW-0472">Membrane</keyword>
<feature type="transmembrane region" description="Helical" evidence="7">
    <location>
        <begin position="15"/>
        <end position="36"/>
    </location>
</feature>
<evidence type="ECO:0000256" key="6">
    <source>
        <dbReference type="ARBA" id="ARBA00023136"/>
    </source>
</evidence>
<evidence type="ECO:0000256" key="3">
    <source>
        <dbReference type="ARBA" id="ARBA00022475"/>
    </source>
</evidence>
<dbReference type="InterPro" id="IPR000515">
    <property type="entry name" value="MetI-like"/>
</dbReference>
<dbReference type="GO" id="GO:0005886">
    <property type="term" value="C:plasma membrane"/>
    <property type="evidence" value="ECO:0007669"/>
    <property type="project" value="UniProtKB-SubCell"/>
</dbReference>
<dbReference type="InterPro" id="IPR035906">
    <property type="entry name" value="MetI-like_sf"/>
</dbReference>
<protein>
    <submittedName>
        <fullName evidence="9">Sugar ABC transporter permease</fullName>
    </submittedName>
</protein>
<name>A0A428Z6R5_KIBAR</name>
<dbReference type="EMBL" id="QHKI01000020">
    <property type="protein sequence ID" value="RSM83125.1"/>
    <property type="molecule type" value="Genomic_DNA"/>
</dbReference>
<sequence>MTWSRAVAVGEPRRVGYLYALPALLVYAAFLLFPLLHSGWLSLFDWDGLSLGTWAGLSNYADMFAEEGAGAAFGHVAVLILFFSVLPVCIGLVLATALHRVRIRGLPFFRTVLFLPQVIAMVVVAVAWQRIFAPDGVLNFLLGTQGKAWLGDSSTALLAVGIVGTWVQTGLAMVLFLGGIGKVSADLFDAARLDGAGPAGEFRSVILPALRGEIGVALTLTVIAALRTFDLVYMMTPLGGPGGSTTVPAYEIYQRAFHTGQVGSAAAIGVVITALAFLVTYVITRVAGRERT</sequence>
<organism evidence="9 10">
    <name type="scientific">Kibdelosporangium aridum</name>
    <dbReference type="NCBI Taxonomy" id="2030"/>
    <lineage>
        <taxon>Bacteria</taxon>
        <taxon>Bacillati</taxon>
        <taxon>Actinomycetota</taxon>
        <taxon>Actinomycetes</taxon>
        <taxon>Pseudonocardiales</taxon>
        <taxon>Pseudonocardiaceae</taxon>
        <taxon>Kibdelosporangium</taxon>
    </lineage>
</organism>
<proteinExistence type="inferred from homology"/>
<feature type="transmembrane region" description="Helical" evidence="7">
    <location>
        <begin position="214"/>
        <end position="235"/>
    </location>
</feature>
<dbReference type="Pfam" id="PF00528">
    <property type="entry name" value="BPD_transp_1"/>
    <property type="match status" value="1"/>
</dbReference>
<evidence type="ECO:0000256" key="1">
    <source>
        <dbReference type="ARBA" id="ARBA00004651"/>
    </source>
</evidence>
<feature type="transmembrane region" description="Helical" evidence="7">
    <location>
        <begin position="156"/>
        <end position="177"/>
    </location>
</feature>
<evidence type="ECO:0000256" key="4">
    <source>
        <dbReference type="ARBA" id="ARBA00022692"/>
    </source>
</evidence>
<dbReference type="SUPFAM" id="SSF161098">
    <property type="entry name" value="MetI-like"/>
    <property type="match status" value="1"/>
</dbReference>